<gene>
    <name evidence="2" type="ORF">Srubr_19620</name>
</gene>
<organism evidence="2 3">
    <name type="scientific">Streptomyces rubradiris</name>
    <name type="common">Streptomyces achromogenes subsp. rubradiris</name>
    <dbReference type="NCBI Taxonomy" id="285531"/>
    <lineage>
        <taxon>Bacteria</taxon>
        <taxon>Bacillati</taxon>
        <taxon>Actinomycetota</taxon>
        <taxon>Actinomycetes</taxon>
        <taxon>Kitasatosporales</taxon>
        <taxon>Streptomycetaceae</taxon>
        <taxon>Streptomyces</taxon>
    </lineage>
</organism>
<reference evidence="3" key="1">
    <citation type="submission" date="2023-07" db="EMBL/GenBank/DDBJ databases">
        <title>Whole genome shotgun sequence of Streptomyces achromogenes subsp. rubradiris NBRC 14000.</title>
        <authorList>
            <person name="Komaki H."/>
            <person name="Tamura T."/>
        </authorList>
    </citation>
    <scope>NUCLEOTIDE SEQUENCE [LARGE SCALE GENOMIC DNA]</scope>
    <source>
        <strain evidence="3">NBRC 14000</strain>
    </source>
</reference>
<keyword evidence="3" id="KW-1185">Reference proteome</keyword>
<accession>A0ABQ3R8E2</accession>
<comment type="caution">
    <text evidence="2">The sequence shown here is derived from an EMBL/GenBank/DDBJ whole genome shotgun (WGS) entry which is preliminary data.</text>
</comment>
<evidence type="ECO:0000256" key="1">
    <source>
        <dbReference type="SAM" id="SignalP"/>
    </source>
</evidence>
<protein>
    <recommendedName>
        <fullName evidence="4">Secreted protein</fullName>
    </recommendedName>
</protein>
<dbReference type="RefSeq" id="WP_189997706.1">
    <property type="nucleotide sequence ID" value="NZ_BNCB01000016.1"/>
</dbReference>
<evidence type="ECO:0008006" key="4">
    <source>
        <dbReference type="Google" id="ProtNLM"/>
    </source>
</evidence>
<dbReference type="EMBL" id="BNEA01000007">
    <property type="protein sequence ID" value="GHI52116.1"/>
    <property type="molecule type" value="Genomic_DNA"/>
</dbReference>
<sequence length="102" mass="10422">MRRISSTLTVLAAAGLLALTVPGPASATNGFLRIGGVVHNHPLGCYEVVQLSTVLNFTDVPVRIHNVPGCQGSVVQILPPGLAAQVPGTHSILVEDPLGPVG</sequence>
<feature type="signal peptide" evidence="1">
    <location>
        <begin position="1"/>
        <end position="27"/>
    </location>
</feature>
<name>A0ABQ3R8E2_STRRR</name>
<dbReference type="Proteomes" id="UP000646738">
    <property type="component" value="Unassembled WGS sequence"/>
</dbReference>
<evidence type="ECO:0000313" key="3">
    <source>
        <dbReference type="Proteomes" id="UP000646738"/>
    </source>
</evidence>
<keyword evidence="1" id="KW-0732">Signal</keyword>
<feature type="chain" id="PRO_5045871179" description="Secreted protein" evidence="1">
    <location>
        <begin position="28"/>
        <end position="102"/>
    </location>
</feature>
<proteinExistence type="predicted"/>
<evidence type="ECO:0000313" key="2">
    <source>
        <dbReference type="EMBL" id="GHI52116.1"/>
    </source>
</evidence>